<proteinExistence type="predicted"/>
<dbReference type="AlphaFoldDB" id="A0A0F9RDW2"/>
<accession>A0A0F9RDW2</accession>
<evidence type="ECO:0000313" key="1">
    <source>
        <dbReference type="EMBL" id="KKN54735.1"/>
    </source>
</evidence>
<reference evidence="1" key="1">
    <citation type="journal article" date="2015" name="Nature">
        <title>Complex archaea that bridge the gap between prokaryotes and eukaryotes.</title>
        <authorList>
            <person name="Spang A."/>
            <person name="Saw J.H."/>
            <person name="Jorgensen S.L."/>
            <person name="Zaremba-Niedzwiedzka K."/>
            <person name="Martijn J."/>
            <person name="Lind A.E."/>
            <person name="van Eijk R."/>
            <person name="Schleper C."/>
            <person name="Guy L."/>
            <person name="Ettema T.J."/>
        </authorList>
    </citation>
    <scope>NUCLEOTIDE SEQUENCE</scope>
</reference>
<dbReference type="EMBL" id="LAZR01000915">
    <property type="protein sequence ID" value="KKN54735.1"/>
    <property type="molecule type" value="Genomic_DNA"/>
</dbReference>
<gene>
    <name evidence="1" type="ORF">LCGC14_0589350</name>
</gene>
<organism evidence="1">
    <name type="scientific">marine sediment metagenome</name>
    <dbReference type="NCBI Taxonomy" id="412755"/>
    <lineage>
        <taxon>unclassified sequences</taxon>
        <taxon>metagenomes</taxon>
        <taxon>ecological metagenomes</taxon>
    </lineage>
</organism>
<name>A0A0F9RDW2_9ZZZZ</name>
<sequence>MERGDKEKIIELIEEMEEKNSQIEKYISSLAILSRKDLLNEISLDIINNNLLLREIVGTKGKIISGDNQEQVSSDDVIINNILGKIRESPHKIVFFLNEFLDLFHDQISEKDKDVIMKSLKDEKNEAKLKEGMISLANIFNLNL</sequence>
<protein>
    <submittedName>
        <fullName evidence="1">Uncharacterized protein</fullName>
    </submittedName>
</protein>
<comment type="caution">
    <text evidence="1">The sequence shown here is derived from an EMBL/GenBank/DDBJ whole genome shotgun (WGS) entry which is preliminary data.</text>
</comment>